<dbReference type="AlphaFoldDB" id="A0A1R1Y8C7"/>
<accession>A0A1R1Y8C7</accession>
<dbReference type="EMBL" id="LSSN01000590">
    <property type="protein sequence ID" value="OMJ23192.1"/>
    <property type="molecule type" value="Genomic_DNA"/>
</dbReference>
<gene>
    <name evidence="1" type="ORF">AYI70_g2414</name>
</gene>
<sequence>MYTIKIASSCNVCCGKCRYIKKRISPTELTTAGSLSESTAFVGLFTGKKVDTLYAMHKKYDIKQINTDLRDKNTVNELEKILL</sequence>
<dbReference type="OrthoDB" id="5614558at2759"/>
<keyword evidence="2" id="KW-1185">Reference proteome</keyword>
<proteinExistence type="predicted"/>
<reference evidence="1 2" key="1">
    <citation type="submission" date="2017-01" db="EMBL/GenBank/DDBJ databases">
        <authorList>
            <person name="Mah S.A."/>
            <person name="Swanson W.J."/>
            <person name="Moy G.W."/>
            <person name="Vacquier V.D."/>
        </authorList>
    </citation>
    <scope>NUCLEOTIDE SEQUENCE [LARGE SCALE GENOMIC DNA]</scope>
    <source>
        <strain evidence="1 2">GSMNP</strain>
    </source>
</reference>
<comment type="caution">
    <text evidence="1">The sequence shown here is derived from an EMBL/GenBank/DDBJ whole genome shotgun (WGS) entry which is preliminary data.</text>
</comment>
<name>A0A1R1Y8C7_9FUNG</name>
<dbReference type="Proteomes" id="UP000187283">
    <property type="component" value="Unassembled WGS sequence"/>
</dbReference>
<protein>
    <submittedName>
        <fullName evidence="1">Uncharacterized protein</fullName>
    </submittedName>
</protein>
<organism evidence="1 2">
    <name type="scientific">Smittium culicis</name>
    <dbReference type="NCBI Taxonomy" id="133412"/>
    <lineage>
        <taxon>Eukaryota</taxon>
        <taxon>Fungi</taxon>
        <taxon>Fungi incertae sedis</taxon>
        <taxon>Zoopagomycota</taxon>
        <taxon>Kickxellomycotina</taxon>
        <taxon>Harpellomycetes</taxon>
        <taxon>Harpellales</taxon>
        <taxon>Legeriomycetaceae</taxon>
        <taxon>Smittium</taxon>
    </lineage>
</organism>
<evidence type="ECO:0000313" key="2">
    <source>
        <dbReference type="Proteomes" id="UP000187283"/>
    </source>
</evidence>
<evidence type="ECO:0000313" key="1">
    <source>
        <dbReference type="EMBL" id="OMJ23192.1"/>
    </source>
</evidence>